<dbReference type="Pfam" id="PF02447">
    <property type="entry name" value="GntP_permease"/>
    <property type="match status" value="1"/>
</dbReference>
<reference evidence="2 3" key="1">
    <citation type="submission" date="2015-08" db="EMBL/GenBank/DDBJ databases">
        <title>Complete genome sequence of Rufibacter tibetensis strain 1351t, a radiation-resistant bacterium from tibet plateau.</title>
        <authorList>
            <person name="Dai J."/>
        </authorList>
    </citation>
    <scope>NUCLEOTIDE SEQUENCE [LARGE SCALE GENOMIC DNA]</scope>
    <source>
        <strain evidence="2 3">1351</strain>
    </source>
</reference>
<evidence type="ECO:0008006" key="4">
    <source>
        <dbReference type="Google" id="ProtNLM"/>
    </source>
</evidence>
<sequence length="438" mass="45583">MPLLLIALAVLALLILMIVFRLNAFLALILVALGLGIAEGMPVKDAITSVQNGIGSTLGSIALIIGSGSMLGTLISDSGAAQRISLSLIKKFGIRHIQWAMILTGFVVGLPMFYNAGFILLIPLVFSIAASTGLPLLYVGIPMAAALSVTHGYLPPHPGPTSIAVIYKADMGLTLIYGVIVAIPSIIIAGPIFTRFLTKYKASPPAGLAPPRIFTDEEMPGYGVSFFTAVFPVVLMAVATLANAALPPESVLRKTLDFVGDPAIALLLSVLLAIYTLGLSRGRKMDDLMSLLTGSVSSIAMIMLIIGGGGALKQVLVDSGVGDYITALVRDLSLSPLVLAWSIAALLRVCLGSATVAAITTAGITLPMIATGVSPELMVLSTGAGSLMFSHVNDPGFWMFKEYFSLSIPDTIATWSIMETLVSVIGLLGVLGLNAFIG</sequence>
<evidence type="ECO:0000256" key="1">
    <source>
        <dbReference type="SAM" id="Phobius"/>
    </source>
</evidence>
<dbReference type="NCBIfam" id="TIGR00791">
    <property type="entry name" value="gntP"/>
    <property type="match status" value="1"/>
</dbReference>
<dbReference type="RefSeq" id="WP_062543075.1">
    <property type="nucleotide sequence ID" value="NZ_CP012643.1"/>
</dbReference>
<feature type="transmembrane region" description="Helical" evidence="1">
    <location>
        <begin position="262"/>
        <end position="279"/>
    </location>
</feature>
<keyword evidence="1" id="KW-0812">Transmembrane</keyword>
<dbReference type="Proteomes" id="UP000061382">
    <property type="component" value="Chromosome"/>
</dbReference>
<dbReference type="PIRSF" id="PIRSF002746">
    <property type="entry name" value="Gluconate_transporter"/>
    <property type="match status" value="1"/>
</dbReference>
<keyword evidence="1" id="KW-0472">Membrane</keyword>
<dbReference type="GO" id="GO:0005886">
    <property type="term" value="C:plasma membrane"/>
    <property type="evidence" value="ECO:0007669"/>
    <property type="project" value="TreeGrafter"/>
</dbReference>
<dbReference type="PANTHER" id="PTHR30354">
    <property type="entry name" value="GNT FAMILY GLUCONATE TRANSPORTER"/>
    <property type="match status" value="1"/>
</dbReference>
<protein>
    <recommendedName>
        <fullName evidence="4">Gluconate transporter</fullName>
    </recommendedName>
</protein>
<dbReference type="GO" id="GO:0015568">
    <property type="term" value="F:L-idonate transmembrane transporter activity"/>
    <property type="evidence" value="ECO:0007669"/>
    <property type="project" value="TreeGrafter"/>
</dbReference>
<feature type="transmembrane region" description="Helical" evidence="1">
    <location>
        <begin position="219"/>
        <end position="242"/>
    </location>
</feature>
<evidence type="ECO:0000313" key="3">
    <source>
        <dbReference type="Proteomes" id="UP000061382"/>
    </source>
</evidence>
<feature type="transmembrane region" description="Helical" evidence="1">
    <location>
        <begin position="338"/>
        <end position="366"/>
    </location>
</feature>
<feature type="transmembrane region" description="Helical" evidence="1">
    <location>
        <begin position="58"/>
        <end position="76"/>
    </location>
</feature>
<name>A0A0P0CQG8_9BACT</name>
<dbReference type="EMBL" id="CP012643">
    <property type="protein sequence ID" value="ALI98670.1"/>
    <property type="molecule type" value="Genomic_DNA"/>
</dbReference>
<dbReference type="OrthoDB" id="9787129at2"/>
<dbReference type="AlphaFoldDB" id="A0A0P0CQG8"/>
<evidence type="ECO:0000313" key="2">
    <source>
        <dbReference type="EMBL" id="ALI98670.1"/>
    </source>
</evidence>
<organism evidence="2 3">
    <name type="scientific">Rufibacter tibetensis</name>
    <dbReference type="NCBI Taxonomy" id="512763"/>
    <lineage>
        <taxon>Bacteria</taxon>
        <taxon>Pseudomonadati</taxon>
        <taxon>Bacteroidota</taxon>
        <taxon>Cytophagia</taxon>
        <taxon>Cytophagales</taxon>
        <taxon>Hymenobacteraceae</taxon>
        <taxon>Rufibacter</taxon>
    </lineage>
</organism>
<gene>
    <name evidence="2" type="ORF">DC20_06435</name>
</gene>
<dbReference type="KEGG" id="rti:DC20_06435"/>
<feature type="transmembrane region" description="Helical" evidence="1">
    <location>
        <begin position="291"/>
        <end position="312"/>
    </location>
</feature>
<proteinExistence type="predicted"/>
<dbReference type="GO" id="GO:0015128">
    <property type="term" value="F:gluconate transmembrane transporter activity"/>
    <property type="evidence" value="ECO:0007669"/>
    <property type="project" value="InterPro"/>
</dbReference>
<feature type="transmembrane region" description="Helical" evidence="1">
    <location>
        <begin position="412"/>
        <end position="437"/>
    </location>
</feature>
<dbReference type="InterPro" id="IPR003474">
    <property type="entry name" value="Glcn_transporter"/>
</dbReference>
<accession>A0A0P0CQG8</accession>
<feature type="transmembrane region" description="Helical" evidence="1">
    <location>
        <begin position="97"/>
        <end position="130"/>
    </location>
</feature>
<dbReference type="STRING" id="512763.DC20_06435"/>
<keyword evidence="3" id="KW-1185">Reference proteome</keyword>
<keyword evidence="1" id="KW-1133">Transmembrane helix</keyword>
<feature type="transmembrane region" description="Helical" evidence="1">
    <location>
        <begin position="175"/>
        <end position="198"/>
    </location>
</feature>
<dbReference type="PATRIC" id="fig|512763.3.peg.1422"/>
<dbReference type="PANTHER" id="PTHR30354:SF9">
    <property type="entry name" value="GNT-II SYSTEM L-IDONATE TRANSPORTER"/>
    <property type="match status" value="1"/>
</dbReference>